<organism evidence="1 2">
    <name type="scientific">Candidatus Uhrbacteria bacterium GW2011_GWF2_39_13</name>
    <dbReference type="NCBI Taxonomy" id="1618995"/>
    <lineage>
        <taxon>Bacteria</taxon>
        <taxon>Candidatus Uhriibacteriota</taxon>
    </lineage>
</organism>
<name>A0A0G0Q3A7_9BACT</name>
<reference evidence="1 2" key="1">
    <citation type="journal article" date="2015" name="Nature">
        <title>rRNA introns, odd ribosomes, and small enigmatic genomes across a large radiation of phyla.</title>
        <authorList>
            <person name="Brown C.T."/>
            <person name="Hug L.A."/>
            <person name="Thomas B.C."/>
            <person name="Sharon I."/>
            <person name="Castelle C.J."/>
            <person name="Singh A."/>
            <person name="Wilkins M.J."/>
            <person name="Williams K.H."/>
            <person name="Banfield J.F."/>
        </authorList>
    </citation>
    <scope>NUCLEOTIDE SEQUENCE [LARGE SCALE GENOMIC DNA]</scope>
</reference>
<sequence length="215" mass="24487">MPLKIITAVLFLLIMGLLFTQRFSLPKELSVRITAGAGEDAGYGFGEKLRRGSLIETQNGFLKITIEEKLHDVDQAQTNIWLSKNTTIELECLYQNELVIRLIKGRILTQTQAETPLVIKTNHTKQFLYKGTASFVNYDFLETIHVIPLKDSSVQTKIPETNESFTESVPYSIHETIPVSHKFLEINLLAGDSANFYQWTNTLHFLDMSPTIFYN</sequence>
<protein>
    <recommendedName>
        <fullName evidence="3">FecR protein domain-containing protein</fullName>
    </recommendedName>
</protein>
<dbReference type="Proteomes" id="UP000033935">
    <property type="component" value="Unassembled WGS sequence"/>
</dbReference>
<comment type="caution">
    <text evidence="1">The sequence shown here is derived from an EMBL/GenBank/DDBJ whole genome shotgun (WGS) entry which is preliminary data.</text>
</comment>
<proteinExistence type="predicted"/>
<evidence type="ECO:0008006" key="3">
    <source>
        <dbReference type="Google" id="ProtNLM"/>
    </source>
</evidence>
<dbReference type="AlphaFoldDB" id="A0A0G0Q3A7"/>
<evidence type="ECO:0000313" key="1">
    <source>
        <dbReference type="EMBL" id="KKR04910.1"/>
    </source>
</evidence>
<dbReference type="EMBL" id="LBWG01000002">
    <property type="protein sequence ID" value="KKR04910.1"/>
    <property type="molecule type" value="Genomic_DNA"/>
</dbReference>
<gene>
    <name evidence="1" type="ORF">UT30_C0002G0027</name>
</gene>
<evidence type="ECO:0000313" key="2">
    <source>
        <dbReference type="Proteomes" id="UP000033935"/>
    </source>
</evidence>
<accession>A0A0G0Q3A7</accession>